<dbReference type="Proteomes" id="UP000050828">
    <property type="component" value="Unassembled WGS sequence"/>
</dbReference>
<proteinExistence type="predicted"/>
<dbReference type="InterPro" id="IPR021358">
    <property type="entry name" value="DUF2977"/>
</dbReference>
<dbReference type="AlphaFoldDB" id="A0AAJ0LER1"/>
<sequence length="105" mass="11555">MRIAVNKADEIYLFDKNDVLTPAIDIDESILPDDFFSAFVPGFYVYKDDKVIKNPDFVKPDNPSINTANGNNSLAAQAAVLTTIQQMLMYQAADIAKLKQGVAKA</sequence>
<protein>
    <submittedName>
        <fullName evidence="1">Uncharacterized protein</fullName>
    </submittedName>
</protein>
<dbReference type="GeneID" id="49610293"/>
<name>A0AAJ0LER1_LATCU</name>
<evidence type="ECO:0000313" key="1">
    <source>
        <dbReference type="EMBL" id="KRK92289.1"/>
    </source>
</evidence>
<gene>
    <name evidence="1" type="ORF">FC08_GL000795</name>
</gene>
<dbReference type="EMBL" id="AZDL01000028">
    <property type="protein sequence ID" value="KRK92289.1"/>
    <property type="molecule type" value="Genomic_DNA"/>
</dbReference>
<dbReference type="RefSeq" id="WP_056966380.1">
    <property type="nucleotide sequence ID" value="NZ_AZDL01000028.1"/>
</dbReference>
<reference evidence="1 2" key="1">
    <citation type="journal article" date="2015" name="Genome Announc.">
        <title>Expanding the biotechnology potential of lactobacilli through comparative genomics of 213 strains and associated genera.</title>
        <authorList>
            <person name="Sun Z."/>
            <person name="Harris H.M."/>
            <person name="McCann A."/>
            <person name="Guo C."/>
            <person name="Argimon S."/>
            <person name="Zhang W."/>
            <person name="Yang X."/>
            <person name="Jeffery I.B."/>
            <person name="Cooney J.C."/>
            <person name="Kagawa T.F."/>
            <person name="Liu W."/>
            <person name="Song Y."/>
            <person name="Salvetti E."/>
            <person name="Wrobel A."/>
            <person name="Rasinkangas P."/>
            <person name="Parkhill J."/>
            <person name="Rea M.C."/>
            <person name="O'Sullivan O."/>
            <person name="Ritari J."/>
            <person name="Douillard F.P."/>
            <person name="Paul Ross R."/>
            <person name="Yang R."/>
            <person name="Briner A.E."/>
            <person name="Felis G.E."/>
            <person name="de Vos W.M."/>
            <person name="Barrangou R."/>
            <person name="Klaenhammer T.R."/>
            <person name="Caufield P.W."/>
            <person name="Cui Y."/>
            <person name="Zhang H."/>
            <person name="O'Toole P.W."/>
        </authorList>
    </citation>
    <scope>NUCLEOTIDE SEQUENCE [LARGE SCALE GENOMIC DNA]</scope>
    <source>
        <strain evidence="1 2">DSM 20019</strain>
    </source>
</reference>
<dbReference type="Pfam" id="PF11192">
    <property type="entry name" value="DUF2977"/>
    <property type="match status" value="1"/>
</dbReference>
<accession>A0AAJ0LER1</accession>
<comment type="caution">
    <text evidence="1">The sequence shown here is derived from an EMBL/GenBank/DDBJ whole genome shotgun (WGS) entry which is preliminary data.</text>
</comment>
<organism evidence="1 2">
    <name type="scientific">Latilactobacillus curvatus JCM 1096 = DSM 20019</name>
    <dbReference type="NCBI Taxonomy" id="1293592"/>
    <lineage>
        <taxon>Bacteria</taxon>
        <taxon>Bacillati</taxon>
        <taxon>Bacillota</taxon>
        <taxon>Bacilli</taxon>
        <taxon>Lactobacillales</taxon>
        <taxon>Lactobacillaceae</taxon>
        <taxon>Latilactobacillus</taxon>
    </lineage>
</organism>
<evidence type="ECO:0000313" key="2">
    <source>
        <dbReference type="Proteomes" id="UP000050828"/>
    </source>
</evidence>